<name>A0A6P2NEM2_9BURK</name>
<reference evidence="2 3" key="1">
    <citation type="submission" date="2019-09" db="EMBL/GenBank/DDBJ databases">
        <authorList>
            <person name="Depoorter E."/>
        </authorList>
    </citation>
    <scope>NUCLEOTIDE SEQUENCE [LARGE SCALE GENOMIC DNA]</scope>
    <source>
        <strain evidence="2">LMG 24064</strain>
    </source>
</reference>
<evidence type="ECO:0000313" key="3">
    <source>
        <dbReference type="Proteomes" id="UP000494222"/>
    </source>
</evidence>
<proteinExistence type="predicted"/>
<organism evidence="2 3">
    <name type="scientific">Burkholderia latens</name>
    <dbReference type="NCBI Taxonomy" id="488446"/>
    <lineage>
        <taxon>Bacteria</taxon>
        <taxon>Pseudomonadati</taxon>
        <taxon>Pseudomonadota</taxon>
        <taxon>Betaproteobacteria</taxon>
        <taxon>Burkholderiales</taxon>
        <taxon>Burkholderiaceae</taxon>
        <taxon>Burkholderia</taxon>
        <taxon>Burkholderia cepacia complex</taxon>
    </lineage>
</organism>
<feature type="domain" description="Lipocalin-like" evidence="1">
    <location>
        <begin position="13"/>
        <end position="149"/>
    </location>
</feature>
<evidence type="ECO:0000259" key="1">
    <source>
        <dbReference type="Pfam" id="PF13924"/>
    </source>
</evidence>
<protein>
    <recommendedName>
        <fullName evidence="1">Lipocalin-like domain-containing protein</fullName>
    </recommendedName>
</protein>
<dbReference type="Proteomes" id="UP000494222">
    <property type="component" value="Unassembled WGS sequence"/>
</dbReference>
<dbReference type="EMBL" id="CABVPL010000036">
    <property type="protein sequence ID" value="VWB90929.1"/>
    <property type="molecule type" value="Genomic_DNA"/>
</dbReference>
<gene>
    <name evidence="2" type="ORF">BLA24064_04321</name>
</gene>
<sequence length="152" mass="16900">MPMPSSQLRDQLVGAWRLESYEIRPRDGSTVTYPLGRDARGWILYTPDGYMSAQLMAAGRPPYADGDLHGGSREERAAAARGYVAYSGPFYVDDNGTLTHQMDVSLFPNWIGNVQQRVVSVDGDRLQLGTAEPMVIDGRQVDAVLVWVRARR</sequence>
<dbReference type="AlphaFoldDB" id="A0A6P2NEM2"/>
<dbReference type="Pfam" id="PF13924">
    <property type="entry name" value="Lipocalin_5"/>
    <property type="match status" value="1"/>
</dbReference>
<dbReference type="InterPro" id="IPR024311">
    <property type="entry name" value="Lipocalin-like"/>
</dbReference>
<evidence type="ECO:0000313" key="2">
    <source>
        <dbReference type="EMBL" id="VWB90929.1"/>
    </source>
</evidence>
<accession>A0A6P2NEM2</accession>